<gene>
    <name evidence="2" type="ORF">CLOBOL_02129</name>
</gene>
<dbReference type="SUPFAM" id="SSF143422">
    <property type="entry name" value="Transposase IS200-like"/>
    <property type="match status" value="1"/>
</dbReference>
<dbReference type="Proteomes" id="UP000005396">
    <property type="component" value="Unassembled WGS sequence"/>
</dbReference>
<dbReference type="Pfam" id="PF01797">
    <property type="entry name" value="Y1_Tnp"/>
    <property type="match status" value="1"/>
</dbReference>
<evidence type="ECO:0000313" key="2">
    <source>
        <dbReference type="EMBL" id="EDP17552.1"/>
    </source>
</evidence>
<name>A8RN82_ENTBW</name>
<protein>
    <recommendedName>
        <fullName evidence="1">Transposase IS200-like domain-containing protein</fullName>
    </recommendedName>
</protein>
<dbReference type="AlphaFoldDB" id="A8RN82"/>
<accession>A8RN82</accession>
<dbReference type="HOGENOM" id="CLU_2681142_0_0_9"/>
<dbReference type="InterPro" id="IPR002686">
    <property type="entry name" value="Transposase_17"/>
</dbReference>
<feature type="domain" description="Transposase IS200-like" evidence="1">
    <location>
        <begin position="22"/>
        <end position="70"/>
    </location>
</feature>
<dbReference type="Gene3D" id="3.30.70.1290">
    <property type="entry name" value="Transposase IS200-like"/>
    <property type="match status" value="1"/>
</dbReference>
<reference evidence="2 3" key="2">
    <citation type="submission" date="2007-09" db="EMBL/GenBank/DDBJ databases">
        <title>Draft genome sequence of Clostridium bolteae (ATCC BAA-613).</title>
        <authorList>
            <person name="Sudarsanam P."/>
            <person name="Ley R."/>
            <person name="Guruge J."/>
            <person name="Turnbaugh P.J."/>
            <person name="Mahowald M."/>
            <person name="Liep D."/>
            <person name="Gordon J."/>
        </authorList>
    </citation>
    <scope>NUCLEOTIDE SEQUENCE [LARGE SCALE GENOMIC DNA]</scope>
    <source>
        <strain evidence="3">ATCC BAA-613 / DSM 15670 / CCUG 46953 / JCM 12243 / WAL 16351</strain>
    </source>
</reference>
<comment type="caution">
    <text evidence="2">The sequence shown here is derived from an EMBL/GenBank/DDBJ whole genome shotgun (WGS) entry which is preliminary data.</text>
</comment>
<evidence type="ECO:0000259" key="1">
    <source>
        <dbReference type="Pfam" id="PF01797"/>
    </source>
</evidence>
<proteinExistence type="predicted"/>
<dbReference type="GO" id="GO:0004803">
    <property type="term" value="F:transposase activity"/>
    <property type="evidence" value="ECO:0007669"/>
    <property type="project" value="InterPro"/>
</dbReference>
<dbReference type="PaxDb" id="411902-CLOBOL_02129"/>
<organism evidence="2 3">
    <name type="scientific">Enterocloster bolteae (strain ATCC BAA-613 / DSM 15670 / CCUG 46953 / JCM 12243 / WAL 16351)</name>
    <name type="common">Clostridium bolteae</name>
    <dbReference type="NCBI Taxonomy" id="411902"/>
    <lineage>
        <taxon>Bacteria</taxon>
        <taxon>Bacillati</taxon>
        <taxon>Bacillota</taxon>
        <taxon>Clostridia</taxon>
        <taxon>Lachnospirales</taxon>
        <taxon>Lachnospiraceae</taxon>
        <taxon>Enterocloster</taxon>
    </lineage>
</organism>
<sequence>MENEIQIRSIKRRCSLYAARTVKADSQGIKILQGSIQPDHVYMLLLCPTNLSPSEIMQNLKGKNKGYYKRSSHN</sequence>
<reference evidence="2 3" key="1">
    <citation type="submission" date="2007-08" db="EMBL/GenBank/DDBJ databases">
        <authorList>
            <person name="Fulton L."/>
            <person name="Clifton S."/>
            <person name="Fulton B."/>
            <person name="Xu J."/>
            <person name="Minx P."/>
            <person name="Pepin K.H."/>
            <person name="Johnson M."/>
            <person name="Thiruvilangam P."/>
            <person name="Bhonagiri V."/>
            <person name="Nash W.E."/>
            <person name="Mardis E.R."/>
            <person name="Wilson R.K."/>
        </authorList>
    </citation>
    <scope>NUCLEOTIDE SEQUENCE [LARGE SCALE GENOMIC DNA]</scope>
    <source>
        <strain evidence="3">ATCC BAA-613 / DSM 15670 / CCUG 46953 / JCM 12243 / WAL 16351</strain>
    </source>
</reference>
<dbReference type="GO" id="GO:0003677">
    <property type="term" value="F:DNA binding"/>
    <property type="evidence" value="ECO:0007669"/>
    <property type="project" value="InterPro"/>
</dbReference>
<dbReference type="GO" id="GO:0006313">
    <property type="term" value="P:DNA transposition"/>
    <property type="evidence" value="ECO:0007669"/>
    <property type="project" value="InterPro"/>
</dbReference>
<evidence type="ECO:0000313" key="3">
    <source>
        <dbReference type="Proteomes" id="UP000005396"/>
    </source>
</evidence>
<dbReference type="InterPro" id="IPR036515">
    <property type="entry name" value="Transposase_17_sf"/>
</dbReference>
<dbReference type="EMBL" id="ABCC02000022">
    <property type="protein sequence ID" value="EDP17552.1"/>
    <property type="molecule type" value="Genomic_DNA"/>
</dbReference>